<gene>
    <name evidence="11" type="ORF">CLF_101484</name>
</gene>
<feature type="compositionally biased region" description="Basic and acidic residues" evidence="7">
    <location>
        <begin position="682"/>
        <end position="701"/>
    </location>
</feature>
<accession>H2KP83</accession>
<evidence type="ECO:0000256" key="8">
    <source>
        <dbReference type="SAM" id="Phobius"/>
    </source>
</evidence>
<proteinExistence type="predicted"/>
<comment type="caution">
    <text evidence="6">Lacks conserved residue(s) required for the propagation of feature annotation.</text>
</comment>
<feature type="compositionally biased region" description="Polar residues" evidence="7">
    <location>
        <begin position="465"/>
        <end position="489"/>
    </location>
</feature>
<keyword evidence="4 8" id="KW-0472">Membrane</keyword>
<evidence type="ECO:0000256" key="6">
    <source>
        <dbReference type="PROSITE-ProRule" id="PRU00076"/>
    </source>
</evidence>
<dbReference type="InterPro" id="IPR000742">
    <property type="entry name" value="EGF"/>
</dbReference>
<dbReference type="Pfam" id="PF01034">
    <property type="entry name" value="Syndecan"/>
    <property type="match status" value="1"/>
</dbReference>
<evidence type="ECO:0000256" key="4">
    <source>
        <dbReference type="ARBA" id="ARBA00023136"/>
    </source>
</evidence>
<feature type="domain" description="EGF-like" evidence="10">
    <location>
        <begin position="131"/>
        <end position="168"/>
    </location>
</feature>
<dbReference type="Proteomes" id="UP000008909">
    <property type="component" value="Unassembled WGS sequence"/>
</dbReference>
<keyword evidence="2 8" id="KW-0812">Transmembrane</keyword>
<sequence length="911" mass="100216">ISSNPSLAQALVIGSDEGRHIVNISIPLPINNQTIFIGGYPMTGVQDELGVNGLFTSKTGFSGCVASIGLDHSSDDMQRTRSSSGLVGTAAYLAEDAHTSNLLSDDLSTLTRWNNVSPGCNVFSNEVRHRYDGHCTPRICHFDGRCVQQLGATRCDCSMTSLAGKYCTDVGAAIHLSSSPLGILKFELSPPQNTTRDHLAFGIQATKRGSRSLVTIKGHGASTDFLRVSLIPLKSHHVLLVRYNMGGGQQTLLEHNVDIADGRYHVVQLIRDGANCMLRIDLEHERVNIPKGTQGMHFNDIKYIQVGTPLTTWQGDTSTSRNQSSSEYDQAFEGYITGLNYNGIDLLQVVKGLIIPGIFLSAGHDIEMKSGFQPNMEHLQAAQKSTVPLTANDMQVHSRQNVPTDHRSEPLIVPRINCLQPEGGYDAKTCLPSDEDGLIRPFIEFSRTAVLEETTKKPSGANHWNADQSRNKQPQPNDSGSLNIASNSHAGEVGVHDYHPYNQPNQRKQHNPDVGLDGAAFSSKSFQNPEEIDIFEIAHDGLKPEYAFKKHYVFNIGLIASVSAGGICVLIVITCVIYRCMRRDEGSYNVDESLAYTGEPTRTPTSIGHRLSKDPQISDSLTMRNLTKSEDEGQCLQMAGKTALIVTFSDTCKANISTANSPCPLNSPKREAPTSPSLGSIESDKRKSDLVRIESPTERKSLSVSKSKSGKKINDSQECRIIVMCQTDRLQSSEYFSRRNSPLNNRVLRTIILPGEQIIEDKIAAFPKRIQTILAVQTGQRKDRYEQLLSCGTVCCVPQFNLDESRQTKSGLNEGITTNNNSKPYFLFNEDPLVRRKQASEADHATFDTSLGHEKQLLEIRYSYPFSQAYLQVSISATLIANSALLMGLRNCVSDVSNCRSTLYLCDILDV</sequence>
<organism evidence="11 12">
    <name type="scientific">Clonorchis sinensis</name>
    <name type="common">Chinese liver fluke</name>
    <dbReference type="NCBI Taxonomy" id="79923"/>
    <lineage>
        <taxon>Eukaryota</taxon>
        <taxon>Metazoa</taxon>
        <taxon>Spiralia</taxon>
        <taxon>Lophotrochozoa</taxon>
        <taxon>Platyhelminthes</taxon>
        <taxon>Trematoda</taxon>
        <taxon>Digenea</taxon>
        <taxon>Opisthorchiida</taxon>
        <taxon>Opisthorchiata</taxon>
        <taxon>Opisthorchiidae</taxon>
        <taxon>Clonorchis</taxon>
    </lineage>
</organism>
<dbReference type="PANTHER" id="PTHR15036:SF49">
    <property type="entry name" value="AXOTACTIN"/>
    <property type="match status" value="1"/>
</dbReference>
<dbReference type="InterPro" id="IPR013320">
    <property type="entry name" value="ConA-like_dom_sf"/>
</dbReference>
<evidence type="ECO:0000256" key="3">
    <source>
        <dbReference type="ARBA" id="ARBA00022989"/>
    </source>
</evidence>
<dbReference type="InterPro" id="IPR050372">
    <property type="entry name" value="Neurexin-related_CASP"/>
</dbReference>
<dbReference type="InterPro" id="IPR027789">
    <property type="entry name" value="Syndecan/Neurexin_dom"/>
</dbReference>
<dbReference type="InterPro" id="IPR001791">
    <property type="entry name" value="Laminin_G"/>
</dbReference>
<dbReference type="Pfam" id="PF02210">
    <property type="entry name" value="Laminin_G_2"/>
    <property type="match status" value="1"/>
</dbReference>
<dbReference type="CDD" id="cd00110">
    <property type="entry name" value="LamG"/>
    <property type="match status" value="1"/>
</dbReference>
<evidence type="ECO:0000259" key="9">
    <source>
        <dbReference type="PROSITE" id="PS50025"/>
    </source>
</evidence>
<protein>
    <submittedName>
        <fullName evidence="11">Neurexin</fullName>
    </submittedName>
</protein>
<evidence type="ECO:0000313" key="12">
    <source>
        <dbReference type="Proteomes" id="UP000008909"/>
    </source>
</evidence>
<dbReference type="InterPro" id="IPR003585">
    <property type="entry name" value="Neurexin-like"/>
</dbReference>
<dbReference type="PROSITE" id="PS50026">
    <property type="entry name" value="EGF_3"/>
    <property type="match status" value="1"/>
</dbReference>
<evidence type="ECO:0000313" key="11">
    <source>
        <dbReference type="EMBL" id="GAA38546.2"/>
    </source>
</evidence>
<dbReference type="GO" id="GO:0016020">
    <property type="term" value="C:membrane"/>
    <property type="evidence" value="ECO:0007669"/>
    <property type="project" value="UniProtKB-SubCell"/>
</dbReference>
<comment type="subcellular location">
    <subcellularLocation>
        <location evidence="1">Membrane</location>
        <topology evidence="1">Single-pass type I membrane protein</topology>
    </subcellularLocation>
</comment>
<feature type="domain" description="Laminin G" evidence="9">
    <location>
        <begin position="173"/>
        <end position="362"/>
    </location>
</feature>
<dbReference type="Gene3D" id="2.10.25.10">
    <property type="entry name" value="Laminin"/>
    <property type="match status" value="1"/>
</dbReference>
<reference key="2">
    <citation type="submission" date="2011-10" db="EMBL/GenBank/DDBJ databases">
        <title>The genome and transcriptome sequence of Clonorchis sinensis provide insights into the carcinogenic liver fluke.</title>
        <authorList>
            <person name="Wang X."/>
            <person name="Huang Y."/>
            <person name="Chen W."/>
            <person name="Liu H."/>
            <person name="Guo L."/>
            <person name="Chen Y."/>
            <person name="Luo F."/>
            <person name="Zhou W."/>
            <person name="Sun J."/>
            <person name="Mao Q."/>
            <person name="Liang P."/>
            <person name="Zhou C."/>
            <person name="Tian Y."/>
            <person name="Men J."/>
            <person name="Lv X."/>
            <person name="Huang L."/>
            <person name="Zhou J."/>
            <person name="Hu Y."/>
            <person name="Li R."/>
            <person name="Zhang F."/>
            <person name="Lei H."/>
            <person name="Li X."/>
            <person name="Hu X."/>
            <person name="Liang C."/>
            <person name="Xu J."/>
            <person name="Wu Z."/>
            <person name="Yu X."/>
        </authorList>
    </citation>
    <scope>NUCLEOTIDE SEQUENCE</scope>
    <source>
        <strain>Henan</strain>
    </source>
</reference>
<dbReference type="SUPFAM" id="SSF49899">
    <property type="entry name" value="Concanavalin A-like lectins/glucanases"/>
    <property type="match status" value="1"/>
</dbReference>
<dbReference type="SMART" id="SM00294">
    <property type="entry name" value="4.1m"/>
    <property type="match status" value="1"/>
</dbReference>
<feature type="non-terminal residue" evidence="11">
    <location>
        <position position="1"/>
    </location>
</feature>
<evidence type="ECO:0000256" key="5">
    <source>
        <dbReference type="ARBA" id="ARBA00023157"/>
    </source>
</evidence>
<dbReference type="PROSITE" id="PS50025">
    <property type="entry name" value="LAM_G_DOMAIN"/>
    <property type="match status" value="1"/>
</dbReference>
<reference evidence="11" key="1">
    <citation type="journal article" date="2011" name="Genome Biol.">
        <title>The draft genome of the carcinogenic human liver fluke Clonorchis sinensis.</title>
        <authorList>
            <person name="Wang X."/>
            <person name="Chen W."/>
            <person name="Huang Y."/>
            <person name="Sun J."/>
            <person name="Men J."/>
            <person name="Liu H."/>
            <person name="Luo F."/>
            <person name="Guo L."/>
            <person name="Lv X."/>
            <person name="Deng C."/>
            <person name="Zhou C."/>
            <person name="Fan Y."/>
            <person name="Li X."/>
            <person name="Huang L."/>
            <person name="Hu Y."/>
            <person name="Liang C."/>
            <person name="Hu X."/>
            <person name="Xu J."/>
            <person name="Yu X."/>
        </authorList>
    </citation>
    <scope>NUCLEOTIDE SEQUENCE [LARGE SCALE GENOMIC DNA]</scope>
    <source>
        <strain evidence="11">Henan</strain>
    </source>
</reference>
<keyword evidence="5" id="KW-1015">Disulfide bond</keyword>
<evidence type="ECO:0000256" key="1">
    <source>
        <dbReference type="ARBA" id="ARBA00004479"/>
    </source>
</evidence>
<feature type="region of interest" description="Disordered" evidence="7">
    <location>
        <begin position="663"/>
        <end position="710"/>
    </location>
</feature>
<dbReference type="Gene3D" id="2.60.120.200">
    <property type="match status" value="1"/>
</dbReference>
<dbReference type="EMBL" id="DF142883">
    <property type="protein sequence ID" value="GAA38546.2"/>
    <property type="molecule type" value="Genomic_DNA"/>
</dbReference>
<feature type="region of interest" description="Disordered" evidence="7">
    <location>
        <begin position="453"/>
        <end position="521"/>
    </location>
</feature>
<dbReference type="AlphaFoldDB" id="H2KP83"/>
<keyword evidence="12" id="KW-1185">Reference proteome</keyword>
<feature type="transmembrane region" description="Helical" evidence="8">
    <location>
        <begin position="552"/>
        <end position="578"/>
    </location>
</feature>
<dbReference type="PANTHER" id="PTHR15036">
    <property type="entry name" value="PIKACHURIN-LIKE PROTEIN"/>
    <property type="match status" value="1"/>
</dbReference>
<keyword evidence="6" id="KW-0245">EGF-like domain</keyword>
<evidence type="ECO:0000256" key="2">
    <source>
        <dbReference type="ARBA" id="ARBA00022692"/>
    </source>
</evidence>
<evidence type="ECO:0000256" key="7">
    <source>
        <dbReference type="SAM" id="MobiDB-lite"/>
    </source>
</evidence>
<keyword evidence="3 8" id="KW-1133">Transmembrane helix</keyword>
<evidence type="ECO:0000259" key="10">
    <source>
        <dbReference type="PROSITE" id="PS50026"/>
    </source>
</evidence>
<name>H2KP83_CLOSI</name>